<dbReference type="Proteomes" id="UP000191522">
    <property type="component" value="Unassembled WGS sequence"/>
</dbReference>
<evidence type="ECO:0000256" key="4">
    <source>
        <dbReference type="ARBA" id="ARBA00023242"/>
    </source>
</evidence>
<keyword evidence="4" id="KW-0539">Nucleus</keyword>
<keyword evidence="2" id="KW-0238">DNA-binding</keyword>
<dbReference type="Gene3D" id="4.10.240.10">
    <property type="entry name" value="Zn(2)-C6 fungal-type DNA-binding domain"/>
    <property type="match status" value="1"/>
</dbReference>
<evidence type="ECO:0000256" key="3">
    <source>
        <dbReference type="ARBA" id="ARBA00023163"/>
    </source>
</evidence>
<reference evidence="7" key="1">
    <citation type="journal article" date="2017" name="Nat. Microbiol.">
        <title>Global analysis of biosynthetic gene clusters reveals vast potential of secondary metabolite production in Penicillium species.</title>
        <authorList>
            <person name="Nielsen J.C."/>
            <person name="Grijseels S."/>
            <person name="Prigent S."/>
            <person name="Ji B."/>
            <person name="Dainat J."/>
            <person name="Nielsen K.F."/>
            <person name="Frisvad J.C."/>
            <person name="Workman M."/>
            <person name="Nielsen J."/>
        </authorList>
    </citation>
    <scope>NUCLEOTIDE SEQUENCE [LARGE SCALE GENOMIC DNA]</scope>
    <source>
        <strain evidence="7">IBT 11843</strain>
    </source>
</reference>
<dbReference type="SUPFAM" id="SSF57701">
    <property type="entry name" value="Zn2/Cys6 DNA-binding domain"/>
    <property type="match status" value="1"/>
</dbReference>
<gene>
    <name evidence="6" type="ORF">PENDEC_c004G04225</name>
</gene>
<dbReference type="EMBL" id="MDYL01000004">
    <property type="protein sequence ID" value="OQD76641.1"/>
    <property type="molecule type" value="Genomic_DNA"/>
</dbReference>
<organism evidence="6 7">
    <name type="scientific">Penicillium decumbens</name>
    <dbReference type="NCBI Taxonomy" id="69771"/>
    <lineage>
        <taxon>Eukaryota</taxon>
        <taxon>Fungi</taxon>
        <taxon>Dikarya</taxon>
        <taxon>Ascomycota</taxon>
        <taxon>Pezizomycotina</taxon>
        <taxon>Eurotiomycetes</taxon>
        <taxon>Eurotiomycetidae</taxon>
        <taxon>Eurotiales</taxon>
        <taxon>Aspergillaceae</taxon>
        <taxon>Penicillium</taxon>
    </lineage>
</organism>
<dbReference type="OrthoDB" id="5958943at2759"/>
<keyword evidence="1" id="KW-0805">Transcription regulation</keyword>
<dbReference type="AlphaFoldDB" id="A0A1V6PI22"/>
<keyword evidence="7" id="KW-1185">Reference proteome</keyword>
<dbReference type="InterPro" id="IPR036864">
    <property type="entry name" value="Zn2-C6_fun-type_DNA-bd_sf"/>
</dbReference>
<dbReference type="GO" id="GO:0003677">
    <property type="term" value="F:DNA binding"/>
    <property type="evidence" value="ECO:0007669"/>
    <property type="project" value="UniProtKB-KW"/>
</dbReference>
<protein>
    <recommendedName>
        <fullName evidence="8">Zn(2)-C6 fungal-type domain-containing protein</fullName>
    </recommendedName>
</protein>
<evidence type="ECO:0000313" key="7">
    <source>
        <dbReference type="Proteomes" id="UP000191522"/>
    </source>
</evidence>
<sequence>MPVQKHATAVAQGSRARRQNHSCDQCRKSKRACDAPCLDSRRATLRSIDRQQSPCSYCARTKKRCTMEWARSQAQSALNLSYQQPQYENLSQSLLFPWNVDAPQAETGSGIWDDQFEPNPTQEFMAWELANVDLSEPFLDYGSMPPSFIFSHNEVPQEGMQADMPDALTSAQSLTDFLPFDFSSAADVSTQQLSDFELDSICHQTRPASQASQAPQTCSSLQSTSLNSPRRLSDSVWKSLDRQSSRWNSPQSSLSPFSIDQKMITTSNYHLTSANLLQIYHDVLEHNLSCWLTEMTCPYQPGSRHTINIMPEWGSSWSNRIYQRTIKLDRVAQSCKLLQLSRSEDQAASKALHLAIMAFATQWAQGSHRHREKYPTGTLQHGGDGIAHGISDEFDRILQQHFWGQAQHALQQVAALESYRVACAELIFGLTQRPWNPEDQSPGHAMEAQCRQLTTDSVLSQVRDIIRKEGPPIYMESAARKMHALKYRCDALEKGLDKQCSSQEKGTHGIAAMSSEDRGTIGLLYWLAIMFDTISSSMNERPVVVLDEDCEHETQKENQEAANMDKSLARSRWDLDLFVQGSIDEMHQTHWPCSYETAAEDVIKSAPVKVLLFRHLSYLQNAVRKSAHGEQIEDIIRSTMSLYQYWNKTHGAFFDELVQNYSAVPQRIQGWFVCISAHWHLAALMLADLLEFIDENALGMEDAACSRMTSQMARRIRKHSARELSNLARVATPPTRDANLGVPQMPDFHHAINEGTLLTEPWTMILIRAFTKACIVFLGGADESLRYAGSIIGNNSHTFERNMGEAEDCMKALWLLGKKSDMARKIAETLSLALGNLRNECVV</sequence>
<evidence type="ECO:0008006" key="8">
    <source>
        <dbReference type="Google" id="ProtNLM"/>
    </source>
</evidence>
<keyword evidence="3" id="KW-0804">Transcription</keyword>
<evidence type="ECO:0000256" key="5">
    <source>
        <dbReference type="SAM" id="MobiDB-lite"/>
    </source>
</evidence>
<dbReference type="OMA" id="TCTMNWA"/>
<evidence type="ECO:0000313" key="6">
    <source>
        <dbReference type="EMBL" id="OQD76641.1"/>
    </source>
</evidence>
<dbReference type="InterPro" id="IPR001138">
    <property type="entry name" value="Zn2Cys6_DnaBD"/>
</dbReference>
<proteinExistence type="predicted"/>
<evidence type="ECO:0000256" key="1">
    <source>
        <dbReference type="ARBA" id="ARBA00023015"/>
    </source>
</evidence>
<feature type="region of interest" description="Disordered" evidence="5">
    <location>
        <begin position="207"/>
        <end position="229"/>
    </location>
</feature>
<comment type="caution">
    <text evidence="6">The sequence shown here is derived from an EMBL/GenBank/DDBJ whole genome shotgun (WGS) entry which is preliminary data.</text>
</comment>
<dbReference type="GO" id="GO:0008270">
    <property type="term" value="F:zinc ion binding"/>
    <property type="evidence" value="ECO:0007669"/>
    <property type="project" value="InterPro"/>
</dbReference>
<dbReference type="STRING" id="69771.A0A1V6PI22"/>
<dbReference type="GO" id="GO:0000981">
    <property type="term" value="F:DNA-binding transcription factor activity, RNA polymerase II-specific"/>
    <property type="evidence" value="ECO:0007669"/>
    <property type="project" value="InterPro"/>
</dbReference>
<evidence type="ECO:0000256" key="2">
    <source>
        <dbReference type="ARBA" id="ARBA00023125"/>
    </source>
</evidence>
<dbReference type="CDD" id="cd00067">
    <property type="entry name" value="GAL4"/>
    <property type="match status" value="1"/>
</dbReference>
<name>A0A1V6PI22_PENDC</name>
<accession>A0A1V6PI22</accession>